<feature type="compositionally biased region" description="Basic residues" evidence="1">
    <location>
        <begin position="1"/>
        <end position="14"/>
    </location>
</feature>
<proteinExistence type="predicted"/>
<sequence length="97" mass="10605">MARRTSGPKKKLRRGLWSPEEDDKLVNHIAKSREVWEELQAEVDQLPQAGPQEGSVLAGRGGPHHPSPFHDGQQVGGATVAGHAYSRSPARPVSFIY</sequence>
<dbReference type="EMBL" id="CM007650">
    <property type="protein sequence ID" value="ONM59969.1"/>
    <property type="molecule type" value="Genomic_DNA"/>
</dbReference>
<name>A0A1D6IKP2_MAIZE</name>
<feature type="region of interest" description="Disordered" evidence="1">
    <location>
        <begin position="46"/>
        <end position="76"/>
    </location>
</feature>
<feature type="region of interest" description="Disordered" evidence="1">
    <location>
        <begin position="1"/>
        <end position="22"/>
    </location>
</feature>
<dbReference type="Gene3D" id="1.10.10.60">
    <property type="entry name" value="Homeodomain-like"/>
    <property type="match status" value="1"/>
</dbReference>
<organism evidence="2">
    <name type="scientific">Zea mays</name>
    <name type="common">Maize</name>
    <dbReference type="NCBI Taxonomy" id="4577"/>
    <lineage>
        <taxon>Eukaryota</taxon>
        <taxon>Viridiplantae</taxon>
        <taxon>Streptophyta</taxon>
        <taxon>Embryophyta</taxon>
        <taxon>Tracheophyta</taxon>
        <taxon>Spermatophyta</taxon>
        <taxon>Magnoliopsida</taxon>
        <taxon>Liliopsida</taxon>
        <taxon>Poales</taxon>
        <taxon>Poaceae</taxon>
        <taxon>PACMAD clade</taxon>
        <taxon>Panicoideae</taxon>
        <taxon>Andropogonodae</taxon>
        <taxon>Andropogoneae</taxon>
        <taxon>Tripsacinae</taxon>
        <taxon>Zea</taxon>
    </lineage>
</organism>
<accession>A0A1D6IKP2</accession>
<gene>
    <name evidence="2" type="ORF">ZEAMMB73_Zm00001d022259</name>
</gene>
<dbReference type="AlphaFoldDB" id="A0A1D6IKP2"/>
<evidence type="ECO:0000313" key="2">
    <source>
        <dbReference type="EMBL" id="ONM59969.1"/>
    </source>
</evidence>
<protein>
    <submittedName>
        <fullName evidence="2">Transcription factor MYB46</fullName>
    </submittedName>
</protein>
<reference evidence="2" key="1">
    <citation type="submission" date="2015-12" db="EMBL/GenBank/DDBJ databases">
        <title>Update maize B73 reference genome by single molecule sequencing technologies.</title>
        <authorList>
            <consortium name="Maize Genome Sequencing Project"/>
            <person name="Ware D."/>
        </authorList>
    </citation>
    <scope>NUCLEOTIDE SEQUENCE [LARGE SCALE GENOMIC DNA]</scope>
    <source>
        <tissue evidence="2">Seedling</tissue>
    </source>
</reference>
<evidence type="ECO:0000256" key="1">
    <source>
        <dbReference type="SAM" id="MobiDB-lite"/>
    </source>
</evidence>